<evidence type="ECO:0000256" key="2">
    <source>
        <dbReference type="ARBA" id="ARBA00003125"/>
    </source>
</evidence>
<dbReference type="GO" id="GO:0005886">
    <property type="term" value="C:plasma membrane"/>
    <property type="evidence" value="ECO:0007669"/>
    <property type="project" value="TreeGrafter"/>
</dbReference>
<keyword evidence="9" id="KW-0288">FMN</keyword>
<dbReference type="AlphaFoldDB" id="A0A1C0B5F5"/>
<accession>A0A1C0B5F5</accession>
<evidence type="ECO:0000256" key="6">
    <source>
        <dbReference type="ARBA" id="ARBA00012791"/>
    </source>
</evidence>
<dbReference type="InterPro" id="IPR005720">
    <property type="entry name" value="Dihydroorotate_DH_cat"/>
</dbReference>
<comment type="similarity">
    <text evidence="5">Belongs to the dihydroorotate dehydrogenase family. Type 2 subfamily.</text>
</comment>
<comment type="cofactor">
    <cofactor evidence="1">
        <name>FMN</name>
        <dbReference type="ChEBI" id="CHEBI:58210"/>
    </cofactor>
</comment>
<sequence length="353" mass="39362">MLSYETLKKILFKFEPETAHNFAEFGLKFLGKCKLARNYYEKKNFIEDKVLEQELFGRTFRNPIGLAAGFDKNASMIKAMKSLGFGFTEIGTVTLVPQNGNPKPRLFRHPDEKSLQNAMGFNNLGSHKVLKNLKKVYPFYIPIGVNIGKNKNTPEEFAISDYKNLIKKLEAYADYLIINISSPNTPNLRDLQNENFISELFSMAKNLTKKPIFLKIAPDMDVKVAINLCEVAIKEGASGIIANNTTIDYSLVKNPQSFGGLSGECLKEKSSLFFDQIASKLYGKTTLISVGGISSAEDAYERIKSGASLVQLYSSLIFEGPSLAKNINLELIELLKKDGYSNITEAIGANFRK</sequence>
<name>A0A1C0B5F5_9BACT</name>
<dbReference type="NCBIfam" id="NF003649">
    <property type="entry name" value="PRK05286.2-2"/>
    <property type="match status" value="1"/>
</dbReference>
<dbReference type="GO" id="GO:0005737">
    <property type="term" value="C:cytoplasm"/>
    <property type="evidence" value="ECO:0007669"/>
    <property type="project" value="InterPro"/>
</dbReference>
<evidence type="ECO:0000256" key="11">
    <source>
        <dbReference type="ARBA" id="ARBA00023002"/>
    </source>
</evidence>
<dbReference type="Proteomes" id="UP000093281">
    <property type="component" value="Unassembled WGS sequence"/>
</dbReference>
<keyword evidence="12" id="KW-0472">Membrane</keyword>
<evidence type="ECO:0000256" key="8">
    <source>
        <dbReference type="ARBA" id="ARBA00022630"/>
    </source>
</evidence>
<dbReference type="UniPathway" id="UPA00070">
    <property type="reaction ID" value="UER00946"/>
</dbReference>
<dbReference type="PANTHER" id="PTHR48109:SF4">
    <property type="entry name" value="DIHYDROOROTATE DEHYDROGENASE (QUINONE), MITOCHONDRIAL"/>
    <property type="match status" value="1"/>
</dbReference>
<dbReference type="EMBL" id="VBUF01000005">
    <property type="protein sequence ID" value="TLS71106.1"/>
    <property type="molecule type" value="Genomic_DNA"/>
</dbReference>
<evidence type="ECO:0000313" key="19">
    <source>
        <dbReference type="Proteomes" id="UP000308001"/>
    </source>
</evidence>
<gene>
    <name evidence="16" type="primary">pyrD</name>
    <name evidence="16" type="ORF">AAX29_01791</name>
    <name evidence="17" type="ORF">FE246_09085</name>
</gene>
<dbReference type="Gene3D" id="3.20.20.70">
    <property type="entry name" value="Aldolase class I"/>
    <property type="match status" value="1"/>
</dbReference>
<reference evidence="17 19" key="3">
    <citation type="submission" date="2019-05" db="EMBL/GenBank/DDBJ databases">
        <title>Arcobacter cibarius and Arcobacter thereius providing challenges in identification an antibiotic susceptibility and Quinolone resistance.</title>
        <authorList>
            <person name="Busch A."/>
            <person name="Hanel I."/>
            <person name="Hotzel H."/>
            <person name="Tomaso H."/>
        </authorList>
    </citation>
    <scope>NUCLEOTIDE SEQUENCE [LARGE SCALE GENOMIC DNA]</scope>
    <source>
        <strain evidence="17 19">17CS1191_2</strain>
    </source>
</reference>
<keyword evidence="8" id="KW-0285">Flavoprotein</keyword>
<proteinExistence type="inferred from homology"/>
<dbReference type="GO" id="GO:0006207">
    <property type="term" value="P:'de novo' pyrimidine nucleobase biosynthetic process"/>
    <property type="evidence" value="ECO:0007669"/>
    <property type="project" value="UniProtKB-UniRule"/>
</dbReference>
<evidence type="ECO:0000256" key="7">
    <source>
        <dbReference type="ARBA" id="ARBA00018366"/>
    </source>
</evidence>
<dbReference type="EC" id="1.3.5.2" evidence="6 14"/>
<comment type="subcellular location">
    <subcellularLocation>
        <location evidence="3">Membrane</location>
    </subcellularLocation>
</comment>
<dbReference type="PATRIC" id="fig|544718.43.peg.1600"/>
<dbReference type="InterPro" id="IPR012135">
    <property type="entry name" value="Dihydroorotate_DH_1_2"/>
</dbReference>
<evidence type="ECO:0000256" key="9">
    <source>
        <dbReference type="ARBA" id="ARBA00022643"/>
    </source>
</evidence>
<feature type="domain" description="Dihydroorotate dehydrogenase catalytic" evidence="15">
    <location>
        <begin position="51"/>
        <end position="335"/>
    </location>
</feature>
<keyword evidence="11 16" id="KW-0560">Oxidoreductase</keyword>
<dbReference type="InterPro" id="IPR005719">
    <property type="entry name" value="Dihydroorotate_DH_2"/>
</dbReference>
<dbReference type="NCBIfam" id="NF003652">
    <property type="entry name" value="PRK05286.2-5"/>
    <property type="match status" value="1"/>
</dbReference>
<evidence type="ECO:0000256" key="4">
    <source>
        <dbReference type="ARBA" id="ARBA00005161"/>
    </source>
</evidence>
<dbReference type="InterPro" id="IPR050074">
    <property type="entry name" value="DHO_dehydrogenase"/>
</dbReference>
<dbReference type="CDD" id="cd04738">
    <property type="entry name" value="DHOD_2_like"/>
    <property type="match status" value="1"/>
</dbReference>
<evidence type="ECO:0000259" key="15">
    <source>
        <dbReference type="Pfam" id="PF01180"/>
    </source>
</evidence>
<dbReference type="STRING" id="544718.AAX25_01635"/>
<dbReference type="InterPro" id="IPR001295">
    <property type="entry name" value="Dihydroorotate_DH_CS"/>
</dbReference>
<protein>
    <recommendedName>
        <fullName evidence="7 14">Dihydroorotate dehydrogenase (quinone)</fullName>
        <ecNumber evidence="6 14">1.3.5.2</ecNumber>
    </recommendedName>
</protein>
<evidence type="ECO:0000256" key="14">
    <source>
        <dbReference type="NCBIfam" id="TIGR01036"/>
    </source>
</evidence>
<organism evidence="16 18">
    <name type="scientific">Aliarcobacter thereius</name>
    <dbReference type="NCBI Taxonomy" id="544718"/>
    <lineage>
        <taxon>Bacteria</taxon>
        <taxon>Pseudomonadati</taxon>
        <taxon>Campylobacterota</taxon>
        <taxon>Epsilonproteobacteria</taxon>
        <taxon>Campylobacterales</taxon>
        <taxon>Arcobacteraceae</taxon>
        <taxon>Aliarcobacter</taxon>
    </lineage>
</organism>
<evidence type="ECO:0000256" key="3">
    <source>
        <dbReference type="ARBA" id="ARBA00004370"/>
    </source>
</evidence>
<dbReference type="InterPro" id="IPR013785">
    <property type="entry name" value="Aldolase_TIM"/>
</dbReference>
<dbReference type="SUPFAM" id="SSF51395">
    <property type="entry name" value="FMN-linked oxidoreductases"/>
    <property type="match status" value="1"/>
</dbReference>
<dbReference type="GO" id="GO:0106430">
    <property type="term" value="F:dihydroorotate dehydrogenase (quinone) activity"/>
    <property type="evidence" value="ECO:0007669"/>
    <property type="project" value="UniProtKB-EC"/>
</dbReference>
<dbReference type="GO" id="GO:0044205">
    <property type="term" value="P:'de novo' UMP biosynthetic process"/>
    <property type="evidence" value="ECO:0007669"/>
    <property type="project" value="UniProtKB-UniPathway"/>
</dbReference>
<evidence type="ECO:0000256" key="1">
    <source>
        <dbReference type="ARBA" id="ARBA00001917"/>
    </source>
</evidence>
<dbReference type="EMBL" id="LCUJ01000008">
    <property type="protein sequence ID" value="OCL97935.1"/>
    <property type="molecule type" value="Genomic_DNA"/>
</dbReference>
<dbReference type="Proteomes" id="UP000308001">
    <property type="component" value="Unassembled WGS sequence"/>
</dbReference>
<evidence type="ECO:0000256" key="13">
    <source>
        <dbReference type="ARBA" id="ARBA00048639"/>
    </source>
</evidence>
<dbReference type="OrthoDB" id="9802377at2"/>
<dbReference type="PANTHER" id="PTHR48109">
    <property type="entry name" value="DIHYDROOROTATE DEHYDROGENASE (QUINONE), MITOCHONDRIAL-RELATED"/>
    <property type="match status" value="1"/>
</dbReference>
<dbReference type="Pfam" id="PF01180">
    <property type="entry name" value="DHO_dh"/>
    <property type="match status" value="1"/>
</dbReference>
<evidence type="ECO:0000256" key="12">
    <source>
        <dbReference type="ARBA" id="ARBA00023136"/>
    </source>
</evidence>
<dbReference type="NCBIfam" id="TIGR01036">
    <property type="entry name" value="pyrD_sub2"/>
    <property type="match status" value="1"/>
</dbReference>
<comment type="catalytic activity">
    <reaction evidence="13">
        <text>(S)-dihydroorotate + a quinone = orotate + a quinol</text>
        <dbReference type="Rhea" id="RHEA:30187"/>
        <dbReference type="ChEBI" id="CHEBI:24646"/>
        <dbReference type="ChEBI" id="CHEBI:30839"/>
        <dbReference type="ChEBI" id="CHEBI:30864"/>
        <dbReference type="ChEBI" id="CHEBI:132124"/>
        <dbReference type="EC" id="1.3.5.2"/>
    </reaction>
</comment>
<dbReference type="PIRSF" id="PIRSF000164">
    <property type="entry name" value="DHO_oxidase"/>
    <property type="match status" value="1"/>
</dbReference>
<evidence type="ECO:0000313" key="16">
    <source>
        <dbReference type="EMBL" id="OCL97935.1"/>
    </source>
</evidence>
<dbReference type="PROSITE" id="PS00911">
    <property type="entry name" value="DHODEHASE_1"/>
    <property type="match status" value="1"/>
</dbReference>
<reference evidence="16" key="1">
    <citation type="submission" date="2015-05" db="EMBL/GenBank/DDBJ databases">
        <authorList>
            <person name="Wang D.B."/>
            <person name="Wang M."/>
        </authorList>
    </citation>
    <scope>NUCLEOTIDE SEQUENCE [LARGE SCALE GENOMIC DNA]</scope>
    <source>
        <strain evidence="16">DU22</strain>
    </source>
</reference>
<evidence type="ECO:0000313" key="18">
    <source>
        <dbReference type="Proteomes" id="UP000093281"/>
    </source>
</evidence>
<dbReference type="RefSeq" id="WP_066184690.1">
    <property type="nucleotide sequence ID" value="NZ_LCUJ01000008.1"/>
</dbReference>
<comment type="pathway">
    <text evidence="4">Pyrimidine metabolism; UMP biosynthesis via de novo pathway; orotate from (S)-dihydroorotate (quinone route): step 1/1.</text>
</comment>
<evidence type="ECO:0000313" key="17">
    <source>
        <dbReference type="EMBL" id="TLS71106.1"/>
    </source>
</evidence>
<comment type="function">
    <text evidence="2">Catalyzes the conversion of dihydroorotate to orotate with quinone as electron acceptor.</text>
</comment>
<dbReference type="NCBIfam" id="NF003645">
    <property type="entry name" value="PRK05286.1-2"/>
    <property type="match status" value="1"/>
</dbReference>
<dbReference type="PROSITE" id="PS00912">
    <property type="entry name" value="DHODEHASE_2"/>
    <property type="match status" value="1"/>
</dbReference>
<evidence type="ECO:0000256" key="5">
    <source>
        <dbReference type="ARBA" id="ARBA00005359"/>
    </source>
</evidence>
<comment type="caution">
    <text evidence="16">The sequence shown here is derived from an EMBL/GenBank/DDBJ whole genome shotgun (WGS) entry which is preliminary data.</text>
</comment>
<keyword evidence="10" id="KW-0665">Pyrimidine biosynthesis</keyword>
<reference evidence="18" key="2">
    <citation type="submission" date="2015-05" db="EMBL/GenBank/DDBJ databases">
        <authorList>
            <person name="Rovetto F."/>
            <person name="Cocolin L."/>
            <person name="Illeghems K."/>
            <person name="Van Nieuwerburgh F."/>
            <person name="Houf K."/>
        </authorList>
    </citation>
    <scope>NUCLEOTIDE SEQUENCE [LARGE SCALE GENOMIC DNA]</scope>
    <source>
        <strain evidence="18">DU22</strain>
    </source>
</reference>
<evidence type="ECO:0000256" key="10">
    <source>
        <dbReference type="ARBA" id="ARBA00022975"/>
    </source>
</evidence>